<reference evidence="9 10" key="1">
    <citation type="journal article" date="2014" name="Int. J. Syst. Evol. Microbiol.">
        <title>Complete genome sequence of Corynebacterium casei LMG S-19264T (=DSM 44701T), isolated from a smear-ripened cheese.</title>
        <authorList>
            <consortium name="US DOE Joint Genome Institute (JGI-PGF)"/>
            <person name="Walter F."/>
            <person name="Albersmeier A."/>
            <person name="Kalinowski J."/>
            <person name="Ruckert C."/>
        </authorList>
    </citation>
    <scope>NUCLEOTIDE SEQUENCE [LARGE SCALE GENOMIC DNA]</scope>
    <source>
        <strain evidence="9 10">NBRC 112289</strain>
    </source>
</reference>
<evidence type="ECO:0000256" key="3">
    <source>
        <dbReference type="ARBA" id="ARBA00022475"/>
    </source>
</evidence>
<organism evidence="9 10">
    <name type="scientific">Arenivirga flava</name>
    <dbReference type="NCBI Taxonomy" id="1930060"/>
    <lineage>
        <taxon>Bacteria</taxon>
        <taxon>Bacillati</taxon>
        <taxon>Actinomycetota</taxon>
        <taxon>Actinomycetes</taxon>
        <taxon>Micrococcales</taxon>
        <taxon>Microbacteriaceae</taxon>
        <taxon>Arenivirga</taxon>
    </lineage>
</organism>
<keyword evidence="3" id="KW-1003">Cell membrane</keyword>
<evidence type="ECO:0000256" key="6">
    <source>
        <dbReference type="ARBA" id="ARBA00023136"/>
    </source>
</evidence>
<keyword evidence="5 8" id="KW-1133">Transmembrane helix</keyword>
<dbReference type="Pfam" id="PF00893">
    <property type="entry name" value="Multi_Drug_Res"/>
    <property type="match status" value="1"/>
</dbReference>
<dbReference type="PANTHER" id="PTHR30561:SF0">
    <property type="entry name" value="GUANIDINIUM EXPORTER"/>
    <property type="match status" value="1"/>
</dbReference>
<dbReference type="EMBL" id="BSUL01000001">
    <property type="protein sequence ID" value="GMA28734.1"/>
    <property type="molecule type" value="Genomic_DNA"/>
</dbReference>
<accession>A0AA37UEC5</accession>
<keyword evidence="10" id="KW-1185">Reference proteome</keyword>
<evidence type="ECO:0000256" key="4">
    <source>
        <dbReference type="ARBA" id="ARBA00022692"/>
    </source>
</evidence>
<dbReference type="PANTHER" id="PTHR30561">
    <property type="entry name" value="SMR FAMILY PROTON-DEPENDENT DRUG EFFLUX TRANSPORTER SUGE"/>
    <property type="match status" value="1"/>
</dbReference>
<dbReference type="GO" id="GO:0005886">
    <property type="term" value="C:plasma membrane"/>
    <property type="evidence" value="ECO:0007669"/>
    <property type="project" value="UniProtKB-SubCell"/>
</dbReference>
<dbReference type="AlphaFoldDB" id="A0AA37UEC5"/>
<dbReference type="GO" id="GO:0022857">
    <property type="term" value="F:transmembrane transporter activity"/>
    <property type="evidence" value="ECO:0007669"/>
    <property type="project" value="InterPro"/>
</dbReference>
<evidence type="ECO:0000313" key="10">
    <source>
        <dbReference type="Proteomes" id="UP001157160"/>
    </source>
</evidence>
<feature type="transmembrane region" description="Helical" evidence="8">
    <location>
        <begin position="84"/>
        <end position="105"/>
    </location>
</feature>
<dbReference type="Gene3D" id="1.10.3730.20">
    <property type="match status" value="1"/>
</dbReference>
<comment type="subcellular location">
    <subcellularLocation>
        <location evidence="1 7">Cell membrane</location>
        <topology evidence="1 7">Multi-pass membrane protein</topology>
    </subcellularLocation>
</comment>
<proteinExistence type="inferred from homology"/>
<keyword evidence="4 7" id="KW-0812">Transmembrane</keyword>
<dbReference type="InterPro" id="IPR000390">
    <property type="entry name" value="Small_drug/metabolite_transptr"/>
</dbReference>
<feature type="transmembrane region" description="Helical" evidence="8">
    <location>
        <begin position="59"/>
        <end position="78"/>
    </location>
</feature>
<evidence type="ECO:0000256" key="2">
    <source>
        <dbReference type="ARBA" id="ARBA00022448"/>
    </source>
</evidence>
<keyword evidence="2" id="KW-0813">Transport</keyword>
<dbReference type="InterPro" id="IPR045324">
    <property type="entry name" value="Small_multidrug_res"/>
</dbReference>
<protein>
    <submittedName>
        <fullName evidence="9">QacE family quaternary ammonium compound efflux SMR transporter</fullName>
    </submittedName>
</protein>
<sequence>MTVHWIVLIASAVLEAVWATALGQSEGFTRPVPTAIFGVAVVLSMIGLSYAMRSLPITVAYTVWIGLGAALTVIWAMLTGVEPVSPIKILLLAGLVGSVVGLKFVRTEPGTRTPVDRKS</sequence>
<name>A0AA37UEC5_9MICO</name>
<evidence type="ECO:0000313" key="9">
    <source>
        <dbReference type="EMBL" id="GMA28734.1"/>
    </source>
</evidence>
<gene>
    <name evidence="9" type="ORF">GCM10025874_19870</name>
</gene>
<comment type="similarity">
    <text evidence="7">Belongs to the drug/metabolite transporter (DMT) superfamily. Small multidrug resistance (SMR) (TC 2.A.7.1) family.</text>
</comment>
<evidence type="ECO:0000256" key="5">
    <source>
        <dbReference type="ARBA" id="ARBA00022989"/>
    </source>
</evidence>
<evidence type="ECO:0000256" key="7">
    <source>
        <dbReference type="RuleBase" id="RU003942"/>
    </source>
</evidence>
<dbReference type="InterPro" id="IPR037185">
    <property type="entry name" value="EmrE-like"/>
</dbReference>
<feature type="transmembrane region" description="Helical" evidence="8">
    <location>
        <begin position="35"/>
        <end position="52"/>
    </location>
</feature>
<comment type="caution">
    <text evidence="9">The sequence shown here is derived from an EMBL/GenBank/DDBJ whole genome shotgun (WGS) entry which is preliminary data.</text>
</comment>
<keyword evidence="6 8" id="KW-0472">Membrane</keyword>
<dbReference type="Proteomes" id="UP001157160">
    <property type="component" value="Unassembled WGS sequence"/>
</dbReference>
<evidence type="ECO:0000256" key="8">
    <source>
        <dbReference type="SAM" id="Phobius"/>
    </source>
</evidence>
<evidence type="ECO:0000256" key="1">
    <source>
        <dbReference type="ARBA" id="ARBA00004651"/>
    </source>
</evidence>
<dbReference type="SUPFAM" id="SSF103481">
    <property type="entry name" value="Multidrug resistance efflux transporter EmrE"/>
    <property type="match status" value="1"/>
</dbReference>